<dbReference type="AlphaFoldDB" id="A0A6P4BNV1"/>
<name>A0A6P4BNV1_ARADU</name>
<dbReference type="SUPFAM" id="SSF55658">
    <property type="entry name" value="L9 N-domain-like"/>
    <property type="match status" value="1"/>
</dbReference>
<dbReference type="InterPro" id="IPR037056">
    <property type="entry name" value="RNase_H1_N_sf"/>
</dbReference>
<dbReference type="GeneID" id="107466225"/>
<organism evidence="2 3">
    <name type="scientific">Arachis duranensis</name>
    <name type="common">Wild peanut</name>
    <dbReference type="NCBI Taxonomy" id="130453"/>
    <lineage>
        <taxon>Eukaryota</taxon>
        <taxon>Viridiplantae</taxon>
        <taxon>Streptophyta</taxon>
        <taxon>Embryophyta</taxon>
        <taxon>Tracheophyta</taxon>
        <taxon>Spermatophyta</taxon>
        <taxon>Magnoliopsida</taxon>
        <taxon>eudicotyledons</taxon>
        <taxon>Gunneridae</taxon>
        <taxon>Pentapetalae</taxon>
        <taxon>rosids</taxon>
        <taxon>fabids</taxon>
        <taxon>Fabales</taxon>
        <taxon>Fabaceae</taxon>
        <taxon>Papilionoideae</taxon>
        <taxon>50 kb inversion clade</taxon>
        <taxon>dalbergioids sensu lato</taxon>
        <taxon>Dalbergieae</taxon>
        <taxon>Pterocarpus clade</taxon>
        <taxon>Arachis</taxon>
    </lineage>
</organism>
<dbReference type="Gene3D" id="3.40.970.10">
    <property type="entry name" value="Ribonuclease H1, N-terminal domain"/>
    <property type="match status" value="1"/>
</dbReference>
<keyword evidence="2" id="KW-1185">Reference proteome</keyword>
<sequence length="108" mass="12335">MVTLRKKFYVVFKGRVPGIYDNWPACQLQVDGFSGNLHQSYSNFQDALMAWQIFIDNLSIHGEAVLHDDSEQVLSPNHVPTVLTPPPLVHDVPMSMQKKLSITNTRWK</sequence>
<dbReference type="Proteomes" id="UP000515211">
    <property type="component" value="Chromosome 9"/>
</dbReference>
<evidence type="ECO:0000259" key="1">
    <source>
        <dbReference type="Pfam" id="PF01693"/>
    </source>
</evidence>
<dbReference type="InterPro" id="IPR011320">
    <property type="entry name" value="RNase_H1_N"/>
</dbReference>
<dbReference type="InterPro" id="IPR009027">
    <property type="entry name" value="Ribosomal_bL9/RNase_H1_N"/>
</dbReference>
<dbReference type="Pfam" id="PF01693">
    <property type="entry name" value="Cauli_VI"/>
    <property type="match status" value="1"/>
</dbReference>
<reference evidence="2" key="1">
    <citation type="journal article" date="2016" name="Nat. Genet.">
        <title>The genome sequences of Arachis duranensis and Arachis ipaensis, the diploid ancestors of cultivated peanut.</title>
        <authorList>
            <person name="Bertioli D.J."/>
            <person name="Cannon S.B."/>
            <person name="Froenicke L."/>
            <person name="Huang G."/>
            <person name="Farmer A.D."/>
            <person name="Cannon E.K."/>
            <person name="Liu X."/>
            <person name="Gao D."/>
            <person name="Clevenger J."/>
            <person name="Dash S."/>
            <person name="Ren L."/>
            <person name="Moretzsohn M.C."/>
            <person name="Shirasawa K."/>
            <person name="Huang W."/>
            <person name="Vidigal B."/>
            <person name="Abernathy B."/>
            <person name="Chu Y."/>
            <person name="Niederhuth C.E."/>
            <person name="Umale P."/>
            <person name="Araujo A.C."/>
            <person name="Kozik A."/>
            <person name="Kim K.D."/>
            <person name="Burow M.D."/>
            <person name="Varshney R.K."/>
            <person name="Wang X."/>
            <person name="Zhang X."/>
            <person name="Barkley N."/>
            <person name="Guimaraes P.M."/>
            <person name="Isobe S."/>
            <person name="Guo B."/>
            <person name="Liao B."/>
            <person name="Stalker H.T."/>
            <person name="Schmitz R.J."/>
            <person name="Scheffler B.E."/>
            <person name="Leal-Bertioli S.C."/>
            <person name="Xun X."/>
            <person name="Jackson S.A."/>
            <person name="Michelmore R."/>
            <person name="Ozias-Akins P."/>
        </authorList>
    </citation>
    <scope>NUCLEOTIDE SEQUENCE [LARGE SCALE GENOMIC DNA]</scope>
    <source>
        <strain evidence="2">cv. V14167</strain>
    </source>
</reference>
<reference evidence="3" key="2">
    <citation type="submission" date="2025-08" db="UniProtKB">
        <authorList>
            <consortium name="RefSeq"/>
        </authorList>
    </citation>
    <scope>IDENTIFICATION</scope>
    <source>
        <tissue evidence="3">Whole plant</tissue>
    </source>
</reference>
<proteinExistence type="predicted"/>
<protein>
    <submittedName>
        <fullName evidence="3">Uncharacterized protein LOC107466225</fullName>
    </submittedName>
</protein>
<gene>
    <name evidence="3" type="primary">LOC107466225</name>
</gene>
<evidence type="ECO:0000313" key="3">
    <source>
        <dbReference type="RefSeq" id="XP_015940698.1"/>
    </source>
</evidence>
<evidence type="ECO:0000313" key="2">
    <source>
        <dbReference type="Proteomes" id="UP000515211"/>
    </source>
</evidence>
<dbReference type="KEGG" id="adu:107466225"/>
<dbReference type="RefSeq" id="XP_015940698.1">
    <property type="nucleotide sequence ID" value="XM_016085212.1"/>
</dbReference>
<accession>A0A6P4BNV1</accession>
<feature type="domain" description="Ribonuclease H1 N-terminal" evidence="1">
    <location>
        <begin position="7"/>
        <end position="47"/>
    </location>
</feature>
<dbReference type="OrthoDB" id="1922118at2759"/>